<gene>
    <name evidence="1" type="ORF">Taro_012321</name>
</gene>
<dbReference type="AlphaFoldDB" id="A0A843U3P5"/>
<reference evidence="1" key="1">
    <citation type="submission" date="2017-07" db="EMBL/GenBank/DDBJ databases">
        <title>Taro Niue Genome Assembly and Annotation.</title>
        <authorList>
            <person name="Atibalentja N."/>
            <person name="Keating K."/>
            <person name="Fields C.J."/>
        </authorList>
    </citation>
    <scope>NUCLEOTIDE SEQUENCE</scope>
    <source>
        <strain evidence="1">Niue_2</strain>
        <tissue evidence="1">Leaf</tissue>
    </source>
</reference>
<protein>
    <submittedName>
        <fullName evidence="1">Uncharacterized protein</fullName>
    </submittedName>
</protein>
<feature type="non-terminal residue" evidence="1">
    <location>
        <position position="1"/>
    </location>
</feature>
<keyword evidence="2" id="KW-1185">Reference proteome</keyword>
<dbReference type="EMBL" id="NMUH01000480">
    <property type="protein sequence ID" value="MQL79882.1"/>
    <property type="molecule type" value="Genomic_DNA"/>
</dbReference>
<dbReference type="Proteomes" id="UP000652761">
    <property type="component" value="Unassembled WGS sequence"/>
</dbReference>
<accession>A0A843U3P5</accession>
<organism evidence="1 2">
    <name type="scientific">Colocasia esculenta</name>
    <name type="common">Wild taro</name>
    <name type="synonym">Arum esculentum</name>
    <dbReference type="NCBI Taxonomy" id="4460"/>
    <lineage>
        <taxon>Eukaryota</taxon>
        <taxon>Viridiplantae</taxon>
        <taxon>Streptophyta</taxon>
        <taxon>Embryophyta</taxon>
        <taxon>Tracheophyta</taxon>
        <taxon>Spermatophyta</taxon>
        <taxon>Magnoliopsida</taxon>
        <taxon>Liliopsida</taxon>
        <taxon>Araceae</taxon>
        <taxon>Aroideae</taxon>
        <taxon>Colocasieae</taxon>
        <taxon>Colocasia</taxon>
    </lineage>
</organism>
<name>A0A843U3P5_COLES</name>
<evidence type="ECO:0000313" key="2">
    <source>
        <dbReference type="Proteomes" id="UP000652761"/>
    </source>
</evidence>
<sequence length="248" mass="27312">MAPGGAVWWACAASGADLVKLAGSTFSSTVRMQAEGDCIFVELFSLFYSSGFVQHSRTGGFGCCWRAAGEEGDPWRLRLSGVWEIDGVQKIYTRSGTWRLGLTFEPIGGGELTDLVRGKGHLGGGVEAARTERLAMAPRGAVWRACAAPGTDLVKLAQWRWPDLVQKLPCATREIGREALWCAEDVRSGLLCTKQLEAMEACRSRSVCVRSYRAKLVRVLAIVRCRGWSLRGREQRRLEAYLRTQGPQ</sequence>
<evidence type="ECO:0000313" key="1">
    <source>
        <dbReference type="EMBL" id="MQL79882.1"/>
    </source>
</evidence>
<comment type="caution">
    <text evidence="1">The sequence shown here is derived from an EMBL/GenBank/DDBJ whole genome shotgun (WGS) entry which is preliminary data.</text>
</comment>
<proteinExistence type="predicted"/>